<reference evidence="1" key="1">
    <citation type="journal article" date="2025" name="Int. J. Syst. Evol. Microbiol.">
        <title>Streptomyces citrinus sp. nov., with yellow diffusible pigment.</title>
        <authorList>
            <person name="He Y."/>
            <person name="Yang E."/>
            <person name="Xu J."/>
            <person name="Sun Y."/>
            <person name="Sun L."/>
        </authorList>
    </citation>
    <scope>NUCLEOTIDE SEQUENCE</scope>
    <source>
        <strain evidence="1">Q6</strain>
    </source>
</reference>
<gene>
    <name evidence="1" type="ORF">V2W30_31615</name>
</gene>
<evidence type="ECO:0000313" key="2">
    <source>
        <dbReference type="Proteomes" id="UP001432251"/>
    </source>
</evidence>
<dbReference type="Proteomes" id="UP001432251">
    <property type="component" value="Chromosome"/>
</dbReference>
<keyword evidence="2" id="KW-1185">Reference proteome</keyword>
<protein>
    <submittedName>
        <fullName evidence="1">Twin-arginine translocase TatA/TatE family subunit</fullName>
    </submittedName>
</protein>
<organism evidence="1 2">
    <name type="scientific">Streptomyces citrinus</name>
    <dbReference type="NCBI Taxonomy" id="3118173"/>
    <lineage>
        <taxon>Bacteria</taxon>
        <taxon>Bacillati</taxon>
        <taxon>Actinomycetota</taxon>
        <taxon>Actinomycetes</taxon>
        <taxon>Kitasatosporales</taxon>
        <taxon>Streptomycetaceae</taxon>
        <taxon>Streptomyces</taxon>
    </lineage>
</organism>
<sequence length="78" mass="8050">MFGISEIGVVLLVIALLLCAKKLPGLVRGAGKSARILKAEARALKDEDHRGGEAAGPPRVIPGETVPPRDTGQGARPS</sequence>
<dbReference type="EMBL" id="CP146022">
    <property type="protein sequence ID" value="WWQ67434.1"/>
    <property type="molecule type" value="Genomic_DNA"/>
</dbReference>
<proteinExistence type="predicted"/>
<name>A0ACD5AJT1_9ACTN</name>
<evidence type="ECO:0000313" key="1">
    <source>
        <dbReference type="EMBL" id="WWQ67434.1"/>
    </source>
</evidence>
<accession>A0ACD5AJT1</accession>